<dbReference type="Proteomes" id="UP000318199">
    <property type="component" value="Unassembled WGS sequence"/>
</dbReference>
<sequence length="129" mass="14088">MSGASGFAEVSALLAEYFDGLHHSDSARLARVFHPEAHYFTATGGTLVHLDMARYLPIVEARPSPASRGEARSDRILAIEFAGPVTAFAKVNCSIAPRQFTDFLTLLKVDGAWRIVAKVFHYEVVEPSP</sequence>
<evidence type="ECO:0000313" key="1">
    <source>
        <dbReference type="EMBL" id="TWO64897.1"/>
    </source>
</evidence>
<dbReference type="SUPFAM" id="SSF54427">
    <property type="entry name" value="NTF2-like"/>
    <property type="match status" value="1"/>
</dbReference>
<comment type="caution">
    <text evidence="1">The sequence shown here is derived from an EMBL/GenBank/DDBJ whole genome shotgun (WGS) entry which is preliminary data.</text>
</comment>
<reference evidence="1 2" key="1">
    <citation type="submission" date="2019-07" db="EMBL/GenBank/DDBJ databases">
        <title>Caenimonas sedimenti sp. nov., isolated from activated sludge.</title>
        <authorList>
            <person name="Xu J."/>
        </authorList>
    </citation>
    <scope>NUCLEOTIDE SEQUENCE [LARGE SCALE GENOMIC DNA]</scope>
    <source>
        <strain evidence="1 2">HX-9-20</strain>
    </source>
</reference>
<name>A0A562ZEW4_9BURK</name>
<gene>
    <name evidence="1" type="ORF">FN976_27735</name>
</gene>
<proteinExistence type="predicted"/>
<dbReference type="OrthoDB" id="5676998at2"/>
<dbReference type="InterPro" id="IPR039437">
    <property type="entry name" value="FrzH/put_lumazine-bd"/>
</dbReference>
<dbReference type="EMBL" id="VOBQ01000030">
    <property type="protein sequence ID" value="TWO64897.1"/>
    <property type="molecule type" value="Genomic_DNA"/>
</dbReference>
<protein>
    <submittedName>
        <fullName evidence="1">Nuclear transport factor 2 family protein</fullName>
    </submittedName>
</protein>
<dbReference type="Pfam" id="PF12893">
    <property type="entry name" value="Lumazine_bd_2"/>
    <property type="match status" value="1"/>
</dbReference>
<organism evidence="1 2">
    <name type="scientific">Caenimonas sedimenti</name>
    <dbReference type="NCBI Taxonomy" id="2596921"/>
    <lineage>
        <taxon>Bacteria</taxon>
        <taxon>Pseudomonadati</taxon>
        <taxon>Pseudomonadota</taxon>
        <taxon>Betaproteobacteria</taxon>
        <taxon>Burkholderiales</taxon>
        <taxon>Comamonadaceae</taxon>
        <taxon>Caenimonas</taxon>
    </lineage>
</organism>
<dbReference type="Gene3D" id="3.10.450.50">
    <property type="match status" value="1"/>
</dbReference>
<accession>A0A562ZEW4</accession>
<keyword evidence="2" id="KW-1185">Reference proteome</keyword>
<dbReference type="RefSeq" id="WP_145897161.1">
    <property type="nucleotide sequence ID" value="NZ_VOBQ01000030.1"/>
</dbReference>
<dbReference type="InterPro" id="IPR032710">
    <property type="entry name" value="NTF2-like_dom_sf"/>
</dbReference>
<dbReference type="AlphaFoldDB" id="A0A562ZEW4"/>
<evidence type="ECO:0000313" key="2">
    <source>
        <dbReference type="Proteomes" id="UP000318199"/>
    </source>
</evidence>